<evidence type="ECO:0000256" key="6">
    <source>
        <dbReference type="ARBA" id="ARBA00022741"/>
    </source>
</evidence>
<evidence type="ECO:0000313" key="14">
    <source>
        <dbReference type="EMBL" id="AST57443.1"/>
    </source>
</evidence>
<dbReference type="InterPro" id="IPR001238">
    <property type="entry name" value="DNA-binding_RecF"/>
</dbReference>
<dbReference type="SUPFAM" id="SSF52540">
    <property type="entry name" value="P-loop containing nucleoside triphosphate hydrolases"/>
    <property type="match status" value="1"/>
</dbReference>
<comment type="function">
    <text evidence="12 13">The RecF protein is involved in DNA metabolism; it is required for DNA replication and normal SOS inducibility. RecF binds preferentially to single-stranded, linear DNA. It also seems to bind ATP.</text>
</comment>
<accession>A0A223HY89</accession>
<dbReference type="PROSITE" id="PS00618">
    <property type="entry name" value="RECF_2"/>
    <property type="match status" value="1"/>
</dbReference>
<evidence type="ECO:0000256" key="12">
    <source>
        <dbReference type="HAMAP-Rule" id="MF_00365"/>
    </source>
</evidence>
<dbReference type="NCBIfam" id="TIGR00611">
    <property type="entry name" value="recf"/>
    <property type="match status" value="1"/>
</dbReference>
<evidence type="ECO:0000256" key="8">
    <source>
        <dbReference type="ARBA" id="ARBA00022840"/>
    </source>
</evidence>
<name>A0A223HY89_THETR</name>
<dbReference type="GO" id="GO:0005524">
    <property type="term" value="F:ATP binding"/>
    <property type="evidence" value="ECO:0007669"/>
    <property type="project" value="UniProtKB-UniRule"/>
</dbReference>
<comment type="similarity">
    <text evidence="2 12 13">Belongs to the RecF family.</text>
</comment>
<dbReference type="GO" id="GO:0006302">
    <property type="term" value="P:double-strand break repair"/>
    <property type="evidence" value="ECO:0007669"/>
    <property type="project" value="TreeGrafter"/>
</dbReference>
<dbReference type="HAMAP" id="MF_00365">
    <property type="entry name" value="RecF"/>
    <property type="match status" value="1"/>
</dbReference>
<keyword evidence="9 12" id="KW-0238">DNA-binding</keyword>
<proteinExistence type="inferred from homology"/>
<dbReference type="InterPro" id="IPR027417">
    <property type="entry name" value="P-loop_NTPase"/>
</dbReference>
<dbReference type="PROSITE" id="PS00617">
    <property type="entry name" value="RECF_1"/>
    <property type="match status" value="1"/>
</dbReference>
<dbReference type="AlphaFoldDB" id="A0A223HY89"/>
<comment type="subcellular location">
    <subcellularLocation>
        <location evidence="1 12 13">Cytoplasm</location>
    </subcellularLocation>
</comment>
<dbReference type="PANTHER" id="PTHR32182:SF0">
    <property type="entry name" value="DNA REPLICATION AND REPAIR PROTEIN RECF"/>
    <property type="match status" value="1"/>
</dbReference>
<evidence type="ECO:0000256" key="7">
    <source>
        <dbReference type="ARBA" id="ARBA00022763"/>
    </source>
</evidence>
<feature type="binding site" evidence="12">
    <location>
        <begin position="30"/>
        <end position="37"/>
    </location>
    <ligand>
        <name>ATP</name>
        <dbReference type="ChEBI" id="CHEBI:30616"/>
    </ligand>
</feature>
<keyword evidence="8 12" id="KW-0067">ATP-binding</keyword>
<evidence type="ECO:0000256" key="11">
    <source>
        <dbReference type="ARBA" id="ARBA00023236"/>
    </source>
</evidence>
<keyword evidence="5 12" id="KW-0235">DNA replication</keyword>
<protein>
    <recommendedName>
        <fullName evidence="3 12">DNA replication and repair protein RecF</fullName>
    </recommendedName>
</protein>
<dbReference type="RefSeq" id="WP_094397234.1">
    <property type="nucleotide sequence ID" value="NZ_CP016893.1"/>
</dbReference>
<dbReference type="GO" id="GO:0000731">
    <property type="term" value="P:DNA synthesis involved in DNA repair"/>
    <property type="evidence" value="ECO:0007669"/>
    <property type="project" value="TreeGrafter"/>
</dbReference>
<evidence type="ECO:0000256" key="13">
    <source>
        <dbReference type="RuleBase" id="RU000578"/>
    </source>
</evidence>
<dbReference type="Gene3D" id="1.20.1050.90">
    <property type="entry name" value="RecF/RecN/SMC, N-terminal domain"/>
    <property type="match status" value="1"/>
</dbReference>
<dbReference type="InterPro" id="IPR003395">
    <property type="entry name" value="RecF/RecN/SMC_N"/>
</dbReference>
<evidence type="ECO:0000313" key="15">
    <source>
        <dbReference type="Proteomes" id="UP000214975"/>
    </source>
</evidence>
<organism evidence="14 15">
    <name type="scientific">Thermoanaerobacterium thermosaccharolyticum</name>
    <name type="common">Clostridium thermosaccharolyticum</name>
    <dbReference type="NCBI Taxonomy" id="1517"/>
    <lineage>
        <taxon>Bacteria</taxon>
        <taxon>Bacillati</taxon>
        <taxon>Bacillota</taxon>
        <taxon>Clostridia</taxon>
        <taxon>Thermoanaerobacterales</taxon>
        <taxon>Thermoanaerobacteraceae</taxon>
        <taxon>Thermoanaerobacterium</taxon>
    </lineage>
</organism>
<keyword evidence="10 12" id="KW-0234">DNA repair</keyword>
<keyword evidence="7 12" id="KW-0227">DNA damage</keyword>
<keyword evidence="6 12" id="KW-0547">Nucleotide-binding</keyword>
<dbReference type="InterPro" id="IPR018078">
    <property type="entry name" value="DNA-binding_RecF_CS"/>
</dbReference>
<dbReference type="PANTHER" id="PTHR32182">
    <property type="entry name" value="DNA REPLICATION AND REPAIR PROTEIN RECF"/>
    <property type="match status" value="1"/>
</dbReference>
<evidence type="ECO:0000256" key="3">
    <source>
        <dbReference type="ARBA" id="ARBA00020170"/>
    </source>
</evidence>
<keyword evidence="11 12" id="KW-0742">SOS response</keyword>
<evidence type="ECO:0000256" key="9">
    <source>
        <dbReference type="ARBA" id="ARBA00023125"/>
    </source>
</evidence>
<dbReference type="Gene3D" id="3.40.50.300">
    <property type="entry name" value="P-loop containing nucleotide triphosphate hydrolases"/>
    <property type="match status" value="1"/>
</dbReference>
<dbReference type="InterPro" id="IPR042174">
    <property type="entry name" value="RecF_2"/>
</dbReference>
<gene>
    <name evidence="12" type="primary">recF</name>
    <name evidence="14" type="ORF">Thert_01382</name>
</gene>
<dbReference type="GO" id="GO:0009432">
    <property type="term" value="P:SOS response"/>
    <property type="evidence" value="ECO:0007669"/>
    <property type="project" value="UniProtKB-UniRule"/>
</dbReference>
<dbReference type="Proteomes" id="UP000214975">
    <property type="component" value="Chromosome"/>
</dbReference>
<dbReference type="GO" id="GO:0006260">
    <property type="term" value="P:DNA replication"/>
    <property type="evidence" value="ECO:0007669"/>
    <property type="project" value="UniProtKB-UniRule"/>
</dbReference>
<evidence type="ECO:0000256" key="4">
    <source>
        <dbReference type="ARBA" id="ARBA00022490"/>
    </source>
</evidence>
<evidence type="ECO:0000256" key="2">
    <source>
        <dbReference type="ARBA" id="ARBA00008016"/>
    </source>
</evidence>
<dbReference type="EMBL" id="CP016893">
    <property type="protein sequence ID" value="AST57443.1"/>
    <property type="molecule type" value="Genomic_DNA"/>
</dbReference>
<dbReference type="Pfam" id="PF02463">
    <property type="entry name" value="SMC_N"/>
    <property type="match status" value="1"/>
</dbReference>
<dbReference type="GO" id="GO:0003697">
    <property type="term" value="F:single-stranded DNA binding"/>
    <property type="evidence" value="ECO:0007669"/>
    <property type="project" value="UniProtKB-UniRule"/>
</dbReference>
<evidence type="ECO:0000256" key="1">
    <source>
        <dbReference type="ARBA" id="ARBA00004496"/>
    </source>
</evidence>
<evidence type="ECO:0000256" key="10">
    <source>
        <dbReference type="ARBA" id="ARBA00023204"/>
    </source>
</evidence>
<dbReference type="GO" id="GO:0005737">
    <property type="term" value="C:cytoplasm"/>
    <property type="evidence" value="ECO:0007669"/>
    <property type="project" value="UniProtKB-SubCell"/>
</dbReference>
<reference evidence="14 15" key="1">
    <citation type="submission" date="2016-08" db="EMBL/GenBank/DDBJ databases">
        <title>A novel genetic cassette of butanologenic Thermoanaerobacterium thermosaccharolyticum that directly convert cellulose to butanol.</title>
        <authorList>
            <person name="Li T."/>
            <person name="He J."/>
        </authorList>
    </citation>
    <scope>NUCLEOTIDE SEQUENCE [LARGE SCALE GENOMIC DNA]</scope>
    <source>
        <strain evidence="14 15">TG57</strain>
    </source>
</reference>
<evidence type="ECO:0000256" key="5">
    <source>
        <dbReference type="ARBA" id="ARBA00022705"/>
    </source>
</evidence>
<sequence length="362" mass="42352">MYLKELTIDNFKNLRQQKVTFSAGTNVIYGTNAQGKSNLLECIRILSIGKSFRNSKNKDMVNFNSDYYYIKGIFDIDNEEITVETGYKLNQNRFFKVNNNKIKSISELIGVILTTIFSPDDLNIVKGSPFIRRRYMDASISMIKRNYLYDIIQYNKVLANRNKVLKDIKFKSENLKLLDIMDEQLSIYGSKIMMYRKQYINNLNLIVKKILHDISDEEVEICYWSNVMDKIDDIKYIKESLSNKLKLNREIDIKYGDTKYGPHRDDIKIYVNGHDSRIYASQGQQRTIALCLKLAEHEMIKSENHENPILLLDDVMSELDLNRRRYILNKVAGCQTFITHTEKDDIKGDKYFLISDGVIMPD</sequence>
<keyword evidence="4 12" id="KW-0963">Cytoplasm</keyword>